<name>A0ACC0HM19_9ERIC</name>
<dbReference type="EMBL" id="CM045761">
    <property type="protein sequence ID" value="KAI8013101.1"/>
    <property type="molecule type" value="Genomic_DNA"/>
</dbReference>
<gene>
    <name evidence="1" type="ORF">LOK49_LG05G03959</name>
</gene>
<evidence type="ECO:0000313" key="1">
    <source>
        <dbReference type="EMBL" id="KAI8013101.1"/>
    </source>
</evidence>
<protein>
    <submittedName>
        <fullName evidence="1">Phosphoenolpyruvate carboxylase 2</fullName>
    </submittedName>
</protein>
<dbReference type="Proteomes" id="UP001060215">
    <property type="component" value="Chromosome 4"/>
</dbReference>
<keyword evidence="2" id="KW-1185">Reference proteome</keyword>
<comment type="caution">
    <text evidence="1">The sequence shown here is derived from an EMBL/GenBank/DDBJ whole genome shotgun (WGS) entry which is preliminary data.</text>
</comment>
<accession>A0ACC0HM19</accession>
<reference evidence="1 2" key="1">
    <citation type="journal article" date="2022" name="Plant J.">
        <title>Chromosome-level genome of Camellia lanceoleosa provides a valuable resource for understanding genome evolution and self-incompatibility.</title>
        <authorList>
            <person name="Gong W."/>
            <person name="Xiao S."/>
            <person name="Wang L."/>
            <person name="Liao Z."/>
            <person name="Chang Y."/>
            <person name="Mo W."/>
            <person name="Hu G."/>
            <person name="Li W."/>
            <person name="Zhao G."/>
            <person name="Zhu H."/>
            <person name="Hu X."/>
            <person name="Ji K."/>
            <person name="Xiang X."/>
            <person name="Song Q."/>
            <person name="Yuan D."/>
            <person name="Jin S."/>
            <person name="Zhang L."/>
        </authorList>
    </citation>
    <scope>NUCLEOTIDE SEQUENCE [LARGE SCALE GENOMIC DNA]</scope>
    <source>
        <strain evidence="1">SQ_2022a</strain>
    </source>
</reference>
<proteinExistence type="predicted"/>
<sequence>MMDAITKHLEIGSYREWSEERQQEWLLSELSGKRPLFGPDLPKIDEIADVLDTFGVLAELPSDCFGAYIISMATSTSNVLMVHGNC</sequence>
<organism evidence="1 2">
    <name type="scientific">Camellia lanceoleosa</name>
    <dbReference type="NCBI Taxonomy" id="1840588"/>
    <lineage>
        <taxon>Eukaryota</taxon>
        <taxon>Viridiplantae</taxon>
        <taxon>Streptophyta</taxon>
        <taxon>Embryophyta</taxon>
        <taxon>Tracheophyta</taxon>
        <taxon>Spermatophyta</taxon>
        <taxon>Magnoliopsida</taxon>
        <taxon>eudicotyledons</taxon>
        <taxon>Gunneridae</taxon>
        <taxon>Pentapetalae</taxon>
        <taxon>asterids</taxon>
        <taxon>Ericales</taxon>
        <taxon>Theaceae</taxon>
        <taxon>Camellia</taxon>
    </lineage>
</organism>
<evidence type="ECO:0000313" key="2">
    <source>
        <dbReference type="Proteomes" id="UP001060215"/>
    </source>
</evidence>